<feature type="compositionally biased region" description="Polar residues" evidence="2">
    <location>
        <begin position="40"/>
        <end position="57"/>
    </location>
</feature>
<feature type="domain" description="YSIRK Gram-positive signal peptide" evidence="3">
    <location>
        <begin position="9"/>
        <end position="29"/>
    </location>
</feature>
<feature type="region of interest" description="Disordered" evidence="2">
    <location>
        <begin position="40"/>
        <end position="69"/>
    </location>
</feature>
<proteinExistence type="predicted"/>
<reference evidence="4 5" key="1">
    <citation type="submission" date="2018-06" db="EMBL/GenBank/DDBJ databases">
        <authorList>
            <consortium name="Pathogen Informatics"/>
            <person name="Doyle S."/>
        </authorList>
    </citation>
    <scope>NUCLEOTIDE SEQUENCE [LARGE SCALE GENOMIC DNA]</scope>
    <source>
        <strain evidence="4 5">NCTC11807</strain>
    </source>
</reference>
<keyword evidence="5" id="KW-1185">Reference proteome</keyword>
<evidence type="ECO:0000256" key="2">
    <source>
        <dbReference type="SAM" id="MobiDB-lite"/>
    </source>
</evidence>
<evidence type="ECO:0000313" key="4">
    <source>
        <dbReference type="EMBL" id="SUM66993.1"/>
    </source>
</evidence>
<organism evidence="4 5">
    <name type="scientific">Staphylococcus saccharolyticus</name>
    <dbReference type="NCBI Taxonomy" id="33028"/>
    <lineage>
        <taxon>Bacteria</taxon>
        <taxon>Bacillati</taxon>
        <taxon>Bacillota</taxon>
        <taxon>Bacilli</taxon>
        <taxon>Bacillales</taxon>
        <taxon>Staphylococcaceae</taxon>
        <taxon>Staphylococcus</taxon>
    </lineage>
</organism>
<keyword evidence="1" id="KW-0732">Signal</keyword>
<sequence length="69" mass="7442">MKNNNGIKRFSIRKYAVGAVSIITGVTIFIGGQQAQAAETSQQHVDISPQSQQTSQATHKEVANKQSIT</sequence>
<evidence type="ECO:0000313" key="5">
    <source>
        <dbReference type="Proteomes" id="UP000255425"/>
    </source>
</evidence>
<dbReference type="Proteomes" id="UP000255425">
    <property type="component" value="Unassembled WGS sequence"/>
</dbReference>
<dbReference type="RefSeq" id="WP_165417918.1">
    <property type="nucleotide sequence ID" value="NZ_JAENGV010000001.1"/>
</dbReference>
<evidence type="ECO:0000259" key="3">
    <source>
        <dbReference type="Pfam" id="PF04650"/>
    </source>
</evidence>
<accession>A0A380GYQ3</accession>
<evidence type="ECO:0000256" key="1">
    <source>
        <dbReference type="ARBA" id="ARBA00022729"/>
    </source>
</evidence>
<protein>
    <submittedName>
        <fullName evidence="4">Glycerol ester hydrolase</fullName>
    </submittedName>
</protein>
<gene>
    <name evidence="4" type="primary">sdrD</name>
    <name evidence="4" type="ORF">NCTC11807_00081</name>
</gene>
<name>A0A380GYQ3_9STAP</name>
<dbReference type="EMBL" id="UHDZ01000001">
    <property type="protein sequence ID" value="SUM66993.1"/>
    <property type="molecule type" value="Genomic_DNA"/>
</dbReference>
<dbReference type="GO" id="GO:0016787">
    <property type="term" value="F:hydrolase activity"/>
    <property type="evidence" value="ECO:0007669"/>
    <property type="project" value="UniProtKB-KW"/>
</dbReference>
<dbReference type="AlphaFoldDB" id="A0A380GYQ3"/>
<dbReference type="InterPro" id="IPR005877">
    <property type="entry name" value="YSIRK_signal_dom"/>
</dbReference>
<dbReference type="NCBIfam" id="TIGR01168">
    <property type="entry name" value="YSIRK_signal"/>
    <property type="match status" value="1"/>
</dbReference>
<keyword evidence="4" id="KW-0378">Hydrolase</keyword>
<dbReference type="Pfam" id="PF04650">
    <property type="entry name" value="YSIRK_signal"/>
    <property type="match status" value="1"/>
</dbReference>